<evidence type="ECO:0000313" key="3">
    <source>
        <dbReference type="Proteomes" id="UP000078390"/>
    </source>
</evidence>
<dbReference type="STRING" id="999894.TDIS_1535"/>
<sequence length="57" mass="6524">MRETLRVLLEGGRQGSRPLRRKRRFELAGSRGRHYKSPGEDPKSLEKTALQVLKSCS</sequence>
<gene>
    <name evidence="2" type="ORF">TDIS_1535</name>
</gene>
<protein>
    <submittedName>
        <fullName evidence="2">Uncharacterized protein</fullName>
    </submittedName>
</protein>
<reference evidence="2 3" key="1">
    <citation type="submission" date="2016-04" db="EMBL/GenBank/DDBJ databases">
        <title>Genome analysis of Thermosulfurimonas dismutans, the first thermophilic sulfur-disproportionating bacterium of the phylum Thermodesulfobacteria.</title>
        <authorList>
            <person name="Mardanov A.V."/>
            <person name="Beletsky A.V."/>
            <person name="Kadnikov V.V."/>
            <person name="Slobodkin A.I."/>
            <person name="Ravin N.V."/>
        </authorList>
    </citation>
    <scope>NUCLEOTIDE SEQUENCE [LARGE SCALE GENOMIC DNA]</scope>
    <source>
        <strain evidence="2 3">S95</strain>
    </source>
</reference>
<dbReference type="AlphaFoldDB" id="A0A179D2N5"/>
<dbReference type="Proteomes" id="UP000078390">
    <property type="component" value="Unassembled WGS sequence"/>
</dbReference>
<proteinExistence type="predicted"/>
<evidence type="ECO:0000313" key="2">
    <source>
        <dbReference type="EMBL" id="OAQ20340.1"/>
    </source>
</evidence>
<feature type="compositionally biased region" description="Basic and acidic residues" evidence="1">
    <location>
        <begin position="37"/>
        <end position="46"/>
    </location>
</feature>
<feature type="region of interest" description="Disordered" evidence="1">
    <location>
        <begin position="1"/>
        <end position="57"/>
    </location>
</feature>
<keyword evidence="3" id="KW-1185">Reference proteome</keyword>
<dbReference type="EMBL" id="LWLG01000012">
    <property type="protein sequence ID" value="OAQ20340.1"/>
    <property type="molecule type" value="Genomic_DNA"/>
</dbReference>
<comment type="caution">
    <text evidence="2">The sequence shown here is derived from an EMBL/GenBank/DDBJ whole genome shotgun (WGS) entry which is preliminary data.</text>
</comment>
<name>A0A179D2N5_9BACT</name>
<accession>A0A179D2N5</accession>
<organism evidence="2 3">
    <name type="scientific">Thermosulfurimonas dismutans</name>
    <dbReference type="NCBI Taxonomy" id="999894"/>
    <lineage>
        <taxon>Bacteria</taxon>
        <taxon>Pseudomonadati</taxon>
        <taxon>Thermodesulfobacteriota</taxon>
        <taxon>Thermodesulfobacteria</taxon>
        <taxon>Thermodesulfobacteriales</taxon>
        <taxon>Thermodesulfobacteriaceae</taxon>
        <taxon>Thermosulfurimonas</taxon>
    </lineage>
</organism>
<evidence type="ECO:0000256" key="1">
    <source>
        <dbReference type="SAM" id="MobiDB-lite"/>
    </source>
</evidence>